<name>A0A511DIX3_9PSEU</name>
<dbReference type="RefSeq" id="WP_147108766.1">
    <property type="nucleotide sequence ID" value="NZ_BJVJ01000030.1"/>
</dbReference>
<keyword evidence="6 10" id="KW-1133">Transmembrane helix</keyword>
<keyword evidence="1 10" id="KW-0171">Cobalt transport</keyword>
<proteinExistence type="inferred from homology"/>
<dbReference type="Pfam" id="PF02553">
    <property type="entry name" value="CbiN"/>
    <property type="match status" value="1"/>
</dbReference>
<comment type="subunit">
    <text evidence="10">Forms an energy-coupling factor (ECF) transporter complex composed of an ATP-binding protein (A component, CbiO), a transmembrane protein (T component, CbiQ) and 2 possible substrate-capture proteins (S components, CbiM and CbiN) of unknown stoichimetry.</text>
</comment>
<dbReference type="Proteomes" id="UP000321685">
    <property type="component" value="Unassembled WGS sequence"/>
</dbReference>
<dbReference type="GO" id="GO:0015087">
    <property type="term" value="F:cobalt ion transmembrane transporter activity"/>
    <property type="evidence" value="ECO:0007669"/>
    <property type="project" value="UniProtKB-UniRule"/>
</dbReference>
<evidence type="ECO:0000256" key="4">
    <source>
        <dbReference type="ARBA" id="ARBA00022573"/>
    </source>
</evidence>
<comment type="subcellular location">
    <subcellularLocation>
        <location evidence="10">Cell membrane</location>
        <topology evidence="10">Multi-pass membrane protein</topology>
    </subcellularLocation>
</comment>
<comment type="caution">
    <text evidence="11">The sequence shown here is derived from an EMBL/GenBank/DDBJ whole genome shotgun (WGS) entry which is preliminary data.</text>
</comment>
<reference evidence="11 12" key="1">
    <citation type="submission" date="2019-07" db="EMBL/GenBank/DDBJ databases">
        <title>Whole genome shotgun sequence of Pseudonocardia sulfidoxydans NBRC 16205.</title>
        <authorList>
            <person name="Hosoyama A."/>
            <person name="Uohara A."/>
            <person name="Ohji S."/>
            <person name="Ichikawa N."/>
        </authorList>
    </citation>
    <scope>NUCLEOTIDE SEQUENCE [LARGE SCALE GENOMIC DNA]</scope>
    <source>
        <strain evidence="11 12">NBRC 16205</strain>
    </source>
</reference>
<dbReference type="OrthoDB" id="1551318at2"/>
<protein>
    <recommendedName>
        <fullName evidence="10">Cobalt transport protein CbiN</fullName>
    </recommendedName>
    <alternativeName>
        <fullName evidence="10">Energy-coupling factor transporter probable substrate-capture protein CbiN</fullName>
        <shortName evidence="10">ECF transporter S component CbiN</shortName>
    </alternativeName>
</protein>
<keyword evidence="12" id="KW-1185">Reference proteome</keyword>
<evidence type="ECO:0000256" key="9">
    <source>
        <dbReference type="ARBA" id="ARBA00023285"/>
    </source>
</evidence>
<feature type="transmembrane region" description="Helical" evidence="10">
    <location>
        <begin position="65"/>
        <end position="84"/>
    </location>
</feature>
<evidence type="ECO:0000256" key="5">
    <source>
        <dbReference type="ARBA" id="ARBA00022692"/>
    </source>
</evidence>
<keyword evidence="4 10" id="KW-0169">Cobalamin biosynthesis</keyword>
<feature type="transmembrane region" description="Helical" evidence="10">
    <location>
        <begin position="7"/>
        <end position="26"/>
    </location>
</feature>
<dbReference type="GO" id="GO:0009236">
    <property type="term" value="P:cobalamin biosynthetic process"/>
    <property type="evidence" value="ECO:0007669"/>
    <property type="project" value="UniProtKB-UniRule"/>
</dbReference>
<evidence type="ECO:0000256" key="2">
    <source>
        <dbReference type="ARBA" id="ARBA00022448"/>
    </source>
</evidence>
<accession>A0A511DIX3</accession>
<dbReference type="AlphaFoldDB" id="A0A511DIX3"/>
<dbReference type="GO" id="GO:0005886">
    <property type="term" value="C:plasma membrane"/>
    <property type="evidence" value="ECO:0007669"/>
    <property type="project" value="UniProtKB-SubCell"/>
</dbReference>
<evidence type="ECO:0000256" key="1">
    <source>
        <dbReference type="ARBA" id="ARBA00022426"/>
    </source>
</evidence>
<keyword evidence="8 10" id="KW-0472">Membrane</keyword>
<evidence type="ECO:0000313" key="12">
    <source>
        <dbReference type="Proteomes" id="UP000321685"/>
    </source>
</evidence>
<dbReference type="PANTHER" id="PTHR38662">
    <property type="entry name" value="COBALT TRANSPORT PROTEIN CBIN"/>
    <property type="match status" value="1"/>
</dbReference>
<keyword evidence="2 10" id="KW-0813">Transport</keyword>
<dbReference type="HAMAP" id="MF_00330">
    <property type="entry name" value="CbiN"/>
    <property type="match status" value="1"/>
</dbReference>
<dbReference type="UniPathway" id="UPA00148"/>
<comment type="similarity">
    <text evidence="10">Belongs to the CbiN family.</text>
</comment>
<dbReference type="PANTHER" id="PTHR38662:SF1">
    <property type="entry name" value="COBALT TRANSPORT PROTEIN CBIN"/>
    <property type="match status" value="1"/>
</dbReference>
<keyword evidence="7 10" id="KW-0406">Ion transport</keyword>
<evidence type="ECO:0000256" key="7">
    <source>
        <dbReference type="ARBA" id="ARBA00023065"/>
    </source>
</evidence>
<evidence type="ECO:0000256" key="6">
    <source>
        <dbReference type="ARBA" id="ARBA00022989"/>
    </source>
</evidence>
<keyword evidence="5 10" id="KW-0812">Transmembrane</keyword>
<gene>
    <name evidence="10 11" type="primary">cbiN</name>
    <name evidence="11" type="ORF">PSU4_31870</name>
</gene>
<evidence type="ECO:0000256" key="3">
    <source>
        <dbReference type="ARBA" id="ARBA00022475"/>
    </source>
</evidence>
<organism evidence="11 12">
    <name type="scientific">Pseudonocardia sulfidoxydans NBRC 16205</name>
    <dbReference type="NCBI Taxonomy" id="1223511"/>
    <lineage>
        <taxon>Bacteria</taxon>
        <taxon>Bacillati</taxon>
        <taxon>Actinomycetota</taxon>
        <taxon>Actinomycetes</taxon>
        <taxon>Pseudonocardiales</taxon>
        <taxon>Pseudonocardiaceae</taxon>
        <taxon>Pseudonocardia</taxon>
    </lineage>
</organism>
<dbReference type="EMBL" id="BJVJ01000030">
    <property type="protein sequence ID" value="GEL24233.1"/>
    <property type="molecule type" value="Genomic_DNA"/>
</dbReference>
<dbReference type="InterPro" id="IPR003705">
    <property type="entry name" value="CbiN"/>
</dbReference>
<keyword evidence="9 10" id="KW-0170">Cobalt</keyword>
<comment type="pathway">
    <text evidence="10">Cofactor biosynthesis; adenosylcobalamin biosynthesis.</text>
</comment>
<evidence type="ECO:0000256" key="8">
    <source>
        <dbReference type="ARBA" id="ARBA00023136"/>
    </source>
</evidence>
<dbReference type="NCBIfam" id="NF002780">
    <property type="entry name" value="PRK02898.1"/>
    <property type="match status" value="1"/>
</dbReference>
<sequence>MKRSTLLNWLIVVAVVALAAIPVLFIEGEFGGADGIAEESITESHPDYEPWFSSLYEPPSGEIESGLFALQAAIGAGVVCYYFGVARTKRRFAREAAAAAAAAEGESDRPQPVDARDS</sequence>
<keyword evidence="3 10" id="KW-1003">Cell membrane</keyword>
<comment type="function">
    <text evidence="10">Part of the energy-coupling factor (ECF) transporter complex CbiMNOQ involved in cobalt import.</text>
</comment>
<evidence type="ECO:0000313" key="11">
    <source>
        <dbReference type="EMBL" id="GEL24233.1"/>
    </source>
</evidence>
<evidence type="ECO:0000256" key="10">
    <source>
        <dbReference type="HAMAP-Rule" id="MF_00330"/>
    </source>
</evidence>